<name>A0A4Q4TKR6_9PEZI</name>
<feature type="domain" description="RRM" evidence="5">
    <location>
        <begin position="8"/>
        <end position="86"/>
    </location>
</feature>
<comment type="caution">
    <text evidence="6">The sequence shown here is derived from an EMBL/GenBank/DDBJ whole genome shotgun (WGS) entry which is preliminary data.</text>
</comment>
<dbReference type="PANTHER" id="PTHR45735">
    <property type="entry name" value="CLEAVAGE STIMULATION FACTOR SUBUNIT 2"/>
    <property type="match status" value="1"/>
</dbReference>
<evidence type="ECO:0000256" key="1">
    <source>
        <dbReference type="ARBA" id="ARBA00004123"/>
    </source>
</evidence>
<dbReference type="InterPro" id="IPR035979">
    <property type="entry name" value="RBD_domain_sf"/>
</dbReference>
<sequence>MSTKPPSRVVFVGNIPYGLSEEQISDIFSTAGKVINFRLVYDRDTGRPKGFGFAEYPDADSAASAVRNINDYEIMGRKLRVDYSTEGRVDGDDGGNNSSNTGAYNHSNGASNPPAPAGALPPLPPGKELPPGVSAVDAISQTLKTLPPAQLLDILSQMKSLATTDPARATELLQQAPQLSYAVFQALLLMGLVSPEAIHAVVDTATAPPPVAQPPAGYPPALTQAYPVASTGTPPVAAPYAPPPVPVSVTPQAAYAQPPAAAAPDQDALIQQVMSLPDEVINQLPDAERQQILALRATLTQQRR</sequence>
<keyword evidence="2" id="KW-0539">Nucleus</keyword>
<dbReference type="SMART" id="SM00360">
    <property type="entry name" value="RRM"/>
    <property type="match status" value="1"/>
</dbReference>
<dbReference type="InterPro" id="IPR025742">
    <property type="entry name" value="CSTF2_hinge"/>
</dbReference>
<dbReference type="GO" id="GO:0003729">
    <property type="term" value="F:mRNA binding"/>
    <property type="evidence" value="ECO:0007669"/>
    <property type="project" value="TreeGrafter"/>
</dbReference>
<reference evidence="6 7" key="1">
    <citation type="submission" date="2018-06" db="EMBL/GenBank/DDBJ databases">
        <title>Complete Genomes of Monosporascus.</title>
        <authorList>
            <person name="Robinson A.J."/>
            <person name="Natvig D.O."/>
        </authorList>
    </citation>
    <scope>NUCLEOTIDE SEQUENCE [LARGE SCALE GENOMIC DNA]</scope>
    <source>
        <strain evidence="6 7">CBS 110550</strain>
    </source>
</reference>
<dbReference type="Pfam" id="PF14327">
    <property type="entry name" value="CSTF2_hinge"/>
    <property type="match status" value="1"/>
</dbReference>
<protein>
    <recommendedName>
        <fullName evidence="5">RRM domain-containing protein</fullName>
    </recommendedName>
</protein>
<feature type="compositionally biased region" description="Pro residues" evidence="4">
    <location>
        <begin position="113"/>
        <end position="128"/>
    </location>
</feature>
<evidence type="ECO:0000256" key="4">
    <source>
        <dbReference type="SAM" id="MobiDB-lite"/>
    </source>
</evidence>
<comment type="subcellular location">
    <subcellularLocation>
        <location evidence="1">Nucleus</location>
    </subcellularLocation>
</comment>
<keyword evidence="7" id="KW-1185">Reference proteome</keyword>
<keyword evidence="3" id="KW-0694">RNA-binding</keyword>
<dbReference type="EMBL" id="QJNU01000153">
    <property type="protein sequence ID" value="RYP05853.1"/>
    <property type="molecule type" value="Genomic_DNA"/>
</dbReference>
<feature type="region of interest" description="Disordered" evidence="4">
    <location>
        <begin position="85"/>
        <end position="131"/>
    </location>
</feature>
<organism evidence="6 7">
    <name type="scientific">Monosporascus ibericus</name>
    <dbReference type="NCBI Taxonomy" id="155417"/>
    <lineage>
        <taxon>Eukaryota</taxon>
        <taxon>Fungi</taxon>
        <taxon>Dikarya</taxon>
        <taxon>Ascomycota</taxon>
        <taxon>Pezizomycotina</taxon>
        <taxon>Sordariomycetes</taxon>
        <taxon>Xylariomycetidae</taxon>
        <taxon>Xylariales</taxon>
        <taxon>Xylariales incertae sedis</taxon>
        <taxon>Monosporascus</taxon>
    </lineage>
</organism>
<evidence type="ECO:0000259" key="5">
    <source>
        <dbReference type="PROSITE" id="PS50102"/>
    </source>
</evidence>
<dbReference type="Proteomes" id="UP000293360">
    <property type="component" value="Unassembled WGS sequence"/>
</dbReference>
<dbReference type="Gene3D" id="3.30.70.330">
    <property type="match status" value="1"/>
</dbReference>
<dbReference type="CDD" id="cd12398">
    <property type="entry name" value="RRM_CSTF2_RNA15_like"/>
    <property type="match status" value="1"/>
</dbReference>
<dbReference type="Gene3D" id="1.25.40.630">
    <property type="match status" value="1"/>
</dbReference>
<dbReference type="InterPro" id="IPR000504">
    <property type="entry name" value="RRM_dom"/>
</dbReference>
<dbReference type="AlphaFoldDB" id="A0A4Q4TKR6"/>
<evidence type="ECO:0000256" key="2">
    <source>
        <dbReference type="ARBA" id="ARBA00023242"/>
    </source>
</evidence>
<dbReference type="InterPro" id="IPR012677">
    <property type="entry name" value="Nucleotide-bd_a/b_plait_sf"/>
</dbReference>
<dbReference type="STRING" id="155417.A0A4Q4TKR6"/>
<dbReference type="InterPro" id="IPR026896">
    <property type="entry name" value="CSTF_C"/>
</dbReference>
<dbReference type="Gene3D" id="1.10.20.70">
    <property type="entry name" value="Transcription termination and cleavage factor, C-terminal domain"/>
    <property type="match status" value="1"/>
</dbReference>
<dbReference type="PANTHER" id="PTHR45735:SF2">
    <property type="entry name" value="CLEAVAGE STIMULATION FACTOR SUBUNIT 2"/>
    <property type="match status" value="1"/>
</dbReference>
<evidence type="ECO:0000256" key="3">
    <source>
        <dbReference type="PROSITE-ProRule" id="PRU00176"/>
    </source>
</evidence>
<evidence type="ECO:0000313" key="6">
    <source>
        <dbReference type="EMBL" id="RYP05853.1"/>
    </source>
</evidence>
<dbReference type="Pfam" id="PF14304">
    <property type="entry name" value="CSTF_C"/>
    <property type="match status" value="1"/>
</dbReference>
<dbReference type="GO" id="GO:0005847">
    <property type="term" value="C:mRNA cleavage and polyadenylation specificity factor complex"/>
    <property type="evidence" value="ECO:0007669"/>
    <property type="project" value="TreeGrafter"/>
</dbReference>
<dbReference type="InterPro" id="IPR038192">
    <property type="entry name" value="CSTF_C_sf"/>
</dbReference>
<proteinExistence type="predicted"/>
<dbReference type="SUPFAM" id="SSF54928">
    <property type="entry name" value="RNA-binding domain, RBD"/>
    <property type="match status" value="1"/>
</dbReference>
<evidence type="ECO:0000313" key="7">
    <source>
        <dbReference type="Proteomes" id="UP000293360"/>
    </source>
</evidence>
<accession>A0A4Q4TKR6</accession>
<dbReference type="Pfam" id="PF00076">
    <property type="entry name" value="RRM_1"/>
    <property type="match status" value="1"/>
</dbReference>
<dbReference type="PROSITE" id="PS50102">
    <property type="entry name" value="RRM"/>
    <property type="match status" value="1"/>
</dbReference>
<feature type="compositionally biased region" description="Polar residues" evidence="4">
    <location>
        <begin position="101"/>
        <end position="111"/>
    </location>
</feature>
<gene>
    <name evidence="6" type="ORF">DL764_003527</name>
</gene>
<dbReference type="OrthoDB" id="272703at2759"/>
<dbReference type="GO" id="GO:0031124">
    <property type="term" value="P:mRNA 3'-end processing"/>
    <property type="evidence" value="ECO:0007669"/>
    <property type="project" value="InterPro"/>
</dbReference>